<protein>
    <submittedName>
        <fullName evidence="3">Uncharacterized protein</fullName>
    </submittedName>
</protein>
<dbReference type="EMBL" id="AP005192">
    <property type="protein sequence ID" value="BAD46010.1"/>
    <property type="molecule type" value="Genomic_DNA"/>
</dbReference>
<dbReference type="Proteomes" id="UP000000763">
    <property type="component" value="Chromosome 6"/>
</dbReference>
<evidence type="ECO:0000313" key="3">
    <source>
        <dbReference type="EMBL" id="BAD46287.1"/>
    </source>
</evidence>
<reference evidence="2" key="1">
    <citation type="submission" date="2002-05" db="EMBL/GenBank/DDBJ databases">
        <title>Oryza sativa nipponbare(GA3) genomic DNA, chromosome 6, PAC clone:P0485A07.</title>
        <authorList>
            <person name="Sasaki T."/>
            <person name="Matsumoto T."/>
            <person name="Katayose Y."/>
        </authorList>
    </citation>
    <scope>NUCLEOTIDE SEQUENCE</scope>
</reference>
<reference evidence="4" key="3">
    <citation type="journal article" date="2005" name="Nature">
        <title>The map-based sequence of the rice genome.</title>
        <authorList>
            <consortium name="International rice genome sequencing project (IRGSP)"/>
            <person name="Matsumoto T."/>
            <person name="Wu J."/>
            <person name="Kanamori H."/>
            <person name="Katayose Y."/>
            <person name="Fujisawa M."/>
            <person name="Namiki N."/>
            <person name="Mizuno H."/>
            <person name="Yamamoto K."/>
            <person name="Antonio B.A."/>
            <person name="Baba T."/>
            <person name="Sakata K."/>
            <person name="Nagamura Y."/>
            <person name="Aoki H."/>
            <person name="Arikawa K."/>
            <person name="Arita K."/>
            <person name="Bito T."/>
            <person name="Chiden Y."/>
            <person name="Fujitsuka N."/>
            <person name="Fukunaka R."/>
            <person name="Hamada M."/>
            <person name="Harada C."/>
            <person name="Hayashi A."/>
            <person name="Hijishita S."/>
            <person name="Honda M."/>
            <person name="Hosokawa S."/>
            <person name="Ichikawa Y."/>
            <person name="Idonuma A."/>
            <person name="Iijima M."/>
            <person name="Ikeda M."/>
            <person name="Ikeno M."/>
            <person name="Ito K."/>
            <person name="Ito S."/>
            <person name="Ito T."/>
            <person name="Ito Y."/>
            <person name="Ito Y."/>
            <person name="Iwabuchi A."/>
            <person name="Kamiya K."/>
            <person name="Karasawa W."/>
            <person name="Kurita K."/>
            <person name="Katagiri S."/>
            <person name="Kikuta A."/>
            <person name="Kobayashi H."/>
            <person name="Kobayashi N."/>
            <person name="Machita K."/>
            <person name="Maehara T."/>
            <person name="Masukawa M."/>
            <person name="Mizubayashi T."/>
            <person name="Mukai Y."/>
            <person name="Nagasaki H."/>
            <person name="Nagata Y."/>
            <person name="Naito S."/>
            <person name="Nakashima M."/>
            <person name="Nakama Y."/>
            <person name="Nakamichi Y."/>
            <person name="Nakamura M."/>
            <person name="Meguro A."/>
            <person name="Negishi M."/>
            <person name="Ohta I."/>
            <person name="Ohta T."/>
            <person name="Okamoto M."/>
            <person name="Ono N."/>
            <person name="Saji S."/>
            <person name="Sakaguchi M."/>
            <person name="Sakai K."/>
            <person name="Shibata M."/>
            <person name="Shimokawa T."/>
            <person name="Song J."/>
            <person name="Takazaki Y."/>
            <person name="Terasawa K."/>
            <person name="Tsugane M."/>
            <person name="Tsuji K."/>
            <person name="Ueda S."/>
            <person name="Waki K."/>
            <person name="Yamagata H."/>
            <person name="Yamamoto M."/>
            <person name="Yamamoto S."/>
            <person name="Yamane H."/>
            <person name="Yoshiki S."/>
            <person name="Yoshihara R."/>
            <person name="Yukawa K."/>
            <person name="Zhong H."/>
            <person name="Yano M."/>
            <person name="Yuan Q."/>
            <person name="Ouyang S."/>
            <person name="Liu J."/>
            <person name="Jones K.M."/>
            <person name="Gansberger K."/>
            <person name="Moffat K."/>
            <person name="Hill J."/>
            <person name="Bera J."/>
            <person name="Fadrosh D."/>
            <person name="Jin S."/>
            <person name="Johri S."/>
            <person name="Kim M."/>
            <person name="Overton L."/>
            <person name="Reardon M."/>
            <person name="Tsitrin T."/>
            <person name="Vuong H."/>
            <person name="Weaver B."/>
            <person name="Ciecko A."/>
            <person name="Tallon L."/>
            <person name="Jackson J."/>
            <person name="Pai G."/>
            <person name="Aken S.V."/>
            <person name="Utterback T."/>
            <person name="Reidmuller S."/>
            <person name="Feldblyum T."/>
            <person name="Hsiao J."/>
            <person name="Zismann V."/>
            <person name="Iobst S."/>
            <person name="de Vazeille A.R."/>
            <person name="Buell C.R."/>
            <person name="Ying K."/>
            <person name="Li Y."/>
            <person name="Lu T."/>
            <person name="Huang Y."/>
            <person name="Zhao Q."/>
            <person name="Feng Q."/>
            <person name="Zhang L."/>
            <person name="Zhu J."/>
            <person name="Weng Q."/>
            <person name="Mu J."/>
            <person name="Lu Y."/>
            <person name="Fan D."/>
            <person name="Liu Y."/>
            <person name="Guan J."/>
            <person name="Zhang Y."/>
            <person name="Yu S."/>
            <person name="Liu X."/>
            <person name="Zhang Y."/>
            <person name="Hong G."/>
            <person name="Han B."/>
            <person name="Choisne N."/>
            <person name="Demange N."/>
            <person name="Orjeda G."/>
            <person name="Samain S."/>
            <person name="Cattolico L."/>
            <person name="Pelletier E."/>
            <person name="Couloux A."/>
            <person name="Segurens B."/>
            <person name="Wincker P."/>
            <person name="D'Hont A."/>
            <person name="Scarpelli C."/>
            <person name="Weissenbach J."/>
            <person name="Salanoubat M."/>
            <person name="Quetier F."/>
            <person name="Yu Y."/>
            <person name="Kim H.R."/>
            <person name="Rambo T."/>
            <person name="Currie J."/>
            <person name="Collura K."/>
            <person name="Luo M."/>
            <person name="Yang T."/>
            <person name="Ammiraju J.S.S."/>
            <person name="Engler F."/>
            <person name="Soderlund C."/>
            <person name="Wing R.A."/>
            <person name="Palmer L.E."/>
            <person name="de la Bastide M."/>
            <person name="Spiegel L."/>
            <person name="Nascimento L."/>
            <person name="Zutavern T."/>
            <person name="O'Shaughnessy A."/>
            <person name="Dike S."/>
            <person name="Dedhia N."/>
            <person name="Preston R."/>
            <person name="Balija V."/>
            <person name="McCombie W.R."/>
            <person name="Chow T."/>
            <person name="Chen H."/>
            <person name="Chung M."/>
            <person name="Chen C."/>
            <person name="Shaw J."/>
            <person name="Wu H."/>
            <person name="Hsiao K."/>
            <person name="Chao Y."/>
            <person name="Chu M."/>
            <person name="Cheng C."/>
            <person name="Hour A."/>
            <person name="Lee P."/>
            <person name="Lin S."/>
            <person name="Lin Y."/>
            <person name="Liou J."/>
            <person name="Liu S."/>
            <person name="Hsing Y."/>
            <person name="Raghuvanshi S."/>
            <person name="Mohanty A."/>
            <person name="Bharti A.K."/>
            <person name="Gaur A."/>
            <person name="Gupta V."/>
            <person name="Kumar D."/>
            <person name="Ravi V."/>
            <person name="Vij S."/>
            <person name="Kapur A."/>
            <person name="Khurana P."/>
            <person name="Khurana P."/>
            <person name="Khurana J.P."/>
            <person name="Tyagi A.K."/>
            <person name="Gaikwad K."/>
            <person name="Singh A."/>
            <person name="Dalal V."/>
            <person name="Srivastava S."/>
            <person name="Dixit A."/>
            <person name="Pal A.K."/>
            <person name="Ghazi I.A."/>
            <person name="Yadav M."/>
            <person name="Pandit A."/>
            <person name="Bhargava A."/>
            <person name="Sureshbabu K."/>
            <person name="Batra K."/>
            <person name="Sharma T.R."/>
            <person name="Mohapatra T."/>
            <person name="Singh N.K."/>
            <person name="Messing J."/>
            <person name="Nelson A.B."/>
            <person name="Fuks G."/>
            <person name="Kavchok S."/>
            <person name="Keizer G."/>
            <person name="Linton E."/>
            <person name="Llaca V."/>
            <person name="Song R."/>
            <person name="Tanyolac B."/>
            <person name="Young S."/>
            <person name="Ho-Il K."/>
            <person name="Hahn J.H."/>
            <person name="Sangsakoo G."/>
            <person name="Vanavichit A."/>
            <person name="de Mattos Luiz.A.T."/>
            <person name="Zimmer P.D."/>
            <person name="Malone G."/>
            <person name="Dellagostin O."/>
            <person name="de Oliveira A.C."/>
            <person name="Bevan M."/>
            <person name="Bancroft I."/>
            <person name="Minx P."/>
            <person name="Cordum H."/>
            <person name="Wilson R."/>
            <person name="Cheng Z."/>
            <person name="Jin W."/>
            <person name="Jiang J."/>
            <person name="Leong S.A."/>
            <person name="Iwama H."/>
            <person name="Gojobori T."/>
            <person name="Itoh T."/>
            <person name="Niimura Y."/>
            <person name="Fujii Y."/>
            <person name="Habara T."/>
            <person name="Sakai H."/>
            <person name="Sato Y."/>
            <person name="Wilson G."/>
            <person name="Kumar K."/>
            <person name="McCouch S."/>
            <person name="Juretic N."/>
            <person name="Hoen D."/>
            <person name="Wright S."/>
            <person name="Bruskiewich R."/>
            <person name="Bureau T."/>
            <person name="Miyao A."/>
            <person name="Hirochika H."/>
            <person name="Nishikawa T."/>
            <person name="Kadowaki K."/>
            <person name="Sugiura M."/>
            <person name="Burr B."/>
            <person name="Sasaki T."/>
        </authorList>
    </citation>
    <scope>NUCLEOTIDE SEQUENCE [LARGE SCALE GENOMIC DNA]</scope>
    <source>
        <strain evidence="4">cv. Nipponbare</strain>
    </source>
</reference>
<accession>Q652I0</accession>
<name>Q652I0_ORYSJ</name>
<evidence type="ECO:0000313" key="4">
    <source>
        <dbReference type="Proteomes" id="UP000000763"/>
    </source>
</evidence>
<proteinExistence type="predicted"/>
<feature type="region of interest" description="Disordered" evidence="1">
    <location>
        <begin position="1"/>
        <end position="79"/>
    </location>
</feature>
<gene>
    <name evidence="3" type="ORF">OSJNBa0032M14.24</name>
    <name evidence="2" type="ORF">P0485A07.34</name>
</gene>
<evidence type="ECO:0000256" key="1">
    <source>
        <dbReference type="SAM" id="MobiDB-lite"/>
    </source>
</evidence>
<organism evidence="3 4">
    <name type="scientific">Oryza sativa subsp. japonica</name>
    <name type="common">Rice</name>
    <dbReference type="NCBI Taxonomy" id="39947"/>
    <lineage>
        <taxon>Eukaryota</taxon>
        <taxon>Viridiplantae</taxon>
        <taxon>Streptophyta</taxon>
        <taxon>Embryophyta</taxon>
        <taxon>Tracheophyta</taxon>
        <taxon>Spermatophyta</taxon>
        <taxon>Magnoliopsida</taxon>
        <taxon>Liliopsida</taxon>
        <taxon>Poales</taxon>
        <taxon>Poaceae</taxon>
        <taxon>BOP clade</taxon>
        <taxon>Oryzoideae</taxon>
        <taxon>Oryzeae</taxon>
        <taxon>Oryzinae</taxon>
        <taxon>Oryza</taxon>
        <taxon>Oryza sativa</taxon>
    </lineage>
</organism>
<reference evidence="4" key="4">
    <citation type="journal article" date="2008" name="Nucleic Acids Res.">
        <title>The rice annotation project database (RAP-DB): 2008 update.</title>
        <authorList>
            <consortium name="The rice annotation project (RAP)"/>
        </authorList>
    </citation>
    <scope>GENOME REANNOTATION</scope>
    <source>
        <strain evidence="4">cv. Nipponbare</strain>
    </source>
</reference>
<reference evidence="3" key="2">
    <citation type="submission" date="2002-08" db="EMBL/GenBank/DDBJ databases">
        <title>Oryza sativa nipponbare(GA3) genomic DNA, chromosome 6, BAC clone:OSJNBa0032M14.</title>
        <authorList>
            <person name="Sasaki T."/>
            <person name="Matsumoto T."/>
            <person name="Katayose Y."/>
        </authorList>
    </citation>
    <scope>NUCLEOTIDE SEQUENCE</scope>
</reference>
<dbReference type="AlphaFoldDB" id="Q652I0"/>
<sequence>MYIVQTPQGVGAPRPSGLGQEQPDPPPLGENQEEGGHLTLGPDVPEGARPRGRFNLPQASGRNTPGPISPTGGVPHKEG</sequence>
<dbReference type="EMBL" id="AP005610">
    <property type="protein sequence ID" value="BAD46287.1"/>
    <property type="molecule type" value="Genomic_DNA"/>
</dbReference>
<evidence type="ECO:0000313" key="2">
    <source>
        <dbReference type="EMBL" id="BAD46010.1"/>
    </source>
</evidence>